<dbReference type="PANTHER" id="PTHR36174:SF1">
    <property type="entry name" value="LIPID II:GLYCINE GLYCYLTRANSFERASE"/>
    <property type="match status" value="1"/>
</dbReference>
<dbReference type="Gene3D" id="3.40.630.30">
    <property type="match status" value="1"/>
</dbReference>
<name>A0A518HFW5_9BACT</name>
<protein>
    <submittedName>
        <fullName evidence="2">FemAB family protein</fullName>
    </submittedName>
</protein>
<reference evidence="2 3" key="1">
    <citation type="submission" date="2019-02" db="EMBL/GenBank/DDBJ databases">
        <title>Deep-cultivation of Planctomycetes and their phenomic and genomic characterization uncovers novel biology.</title>
        <authorList>
            <person name="Wiegand S."/>
            <person name="Jogler M."/>
            <person name="Boedeker C."/>
            <person name="Pinto D."/>
            <person name="Vollmers J."/>
            <person name="Rivas-Marin E."/>
            <person name="Kohn T."/>
            <person name="Peeters S.H."/>
            <person name="Heuer A."/>
            <person name="Rast P."/>
            <person name="Oberbeckmann S."/>
            <person name="Bunk B."/>
            <person name="Jeske O."/>
            <person name="Meyerdierks A."/>
            <person name="Storesund J.E."/>
            <person name="Kallscheuer N."/>
            <person name="Luecker S."/>
            <person name="Lage O.M."/>
            <person name="Pohl T."/>
            <person name="Merkel B.J."/>
            <person name="Hornburger P."/>
            <person name="Mueller R.-W."/>
            <person name="Bruemmer F."/>
            <person name="Labrenz M."/>
            <person name="Spormann A.M."/>
            <person name="Op den Camp H."/>
            <person name="Overmann J."/>
            <person name="Amann R."/>
            <person name="Jetten M.S.M."/>
            <person name="Mascher T."/>
            <person name="Medema M.H."/>
            <person name="Devos D.P."/>
            <person name="Kaster A.-K."/>
            <person name="Ovreas L."/>
            <person name="Rohde M."/>
            <person name="Galperin M.Y."/>
            <person name="Jogler C."/>
        </authorList>
    </citation>
    <scope>NUCLEOTIDE SEQUENCE [LARGE SCALE GENOMIC DNA]</scope>
    <source>
        <strain evidence="2 3">ElP</strain>
        <plasmid evidence="3">pelp_5</plasmid>
    </source>
</reference>
<organism evidence="2 3">
    <name type="scientific">Tautonia plasticadhaerens</name>
    <dbReference type="NCBI Taxonomy" id="2527974"/>
    <lineage>
        <taxon>Bacteria</taxon>
        <taxon>Pseudomonadati</taxon>
        <taxon>Planctomycetota</taxon>
        <taxon>Planctomycetia</taxon>
        <taxon>Isosphaerales</taxon>
        <taxon>Isosphaeraceae</taxon>
        <taxon>Tautonia</taxon>
    </lineage>
</organism>
<dbReference type="KEGG" id="tpla:ElP_76930"/>
<geneLocation type="plasmid" evidence="3">
    <name>pelp_5</name>
</geneLocation>
<dbReference type="AlphaFoldDB" id="A0A518HFW5"/>
<gene>
    <name evidence="2" type="ORF">ElP_76930</name>
</gene>
<dbReference type="RefSeq" id="WP_145280026.1">
    <property type="nucleotide sequence ID" value="NZ_CP036431.1"/>
</dbReference>
<dbReference type="InterPro" id="IPR016181">
    <property type="entry name" value="Acyl_CoA_acyltransferase"/>
</dbReference>
<dbReference type="OrthoDB" id="9773932at2"/>
<proteinExistence type="predicted"/>
<dbReference type="NCBIfam" id="TIGR03019">
    <property type="entry name" value="pepcterm_femAB"/>
    <property type="match status" value="1"/>
</dbReference>
<dbReference type="InterPro" id="IPR017469">
    <property type="entry name" value="PEP-CTERM_FemAB-rel"/>
</dbReference>
<dbReference type="InterPro" id="IPR038740">
    <property type="entry name" value="BioF2-like_GNAT_dom"/>
</dbReference>
<dbReference type="Pfam" id="PF13480">
    <property type="entry name" value="Acetyltransf_6"/>
    <property type="match status" value="1"/>
</dbReference>
<dbReference type="InterPro" id="IPR050644">
    <property type="entry name" value="PG_Glycine_Bridge_Synth"/>
</dbReference>
<dbReference type="EMBL" id="CP036431">
    <property type="protein sequence ID" value="QDV39720.1"/>
    <property type="molecule type" value="Genomic_DNA"/>
</dbReference>
<accession>A0A518HFW5</accession>
<sequence length="357" mass="40030">MIISPGRPGKTRVLMHAGECPDVLMARWEAFVAERGPGPLSYHPAWPSVLARGLGHTPFWIEVAEGDRTRGLLPLCFLRTRLFGRFLVGLPYLNYGGALAEDETVARLLVDEAVALADRLEVRFLELRQEHVLDHPALAHRPAEKAYMRLALPGDPETLWTSLSSKVRNQIRKGQKSGLEVTWGGEDQLDAFYEVFCRNMRDLGTPVFGRRLFREAARRFPGLAEFCVVRAGRRPVAAAMLLHGRGVTEVPSAGALREFNHQCANMIMYHNLLERAVAAGQETFDFGRSTPDTPVYRFKKQWGAVPAPAGWRSYVRVGAASELRPDNPRYRHAIRAWQRLPVALTRWVGPAIVRGIP</sequence>
<dbReference type="PANTHER" id="PTHR36174">
    <property type="entry name" value="LIPID II:GLYCINE GLYCYLTRANSFERASE"/>
    <property type="match status" value="1"/>
</dbReference>
<keyword evidence="2" id="KW-0614">Plasmid</keyword>
<feature type="domain" description="BioF2-like acetyltransferase" evidence="1">
    <location>
        <begin position="165"/>
        <end position="290"/>
    </location>
</feature>
<evidence type="ECO:0000259" key="1">
    <source>
        <dbReference type="Pfam" id="PF13480"/>
    </source>
</evidence>
<keyword evidence="3" id="KW-1185">Reference proteome</keyword>
<evidence type="ECO:0000313" key="2">
    <source>
        <dbReference type="EMBL" id="QDV39720.1"/>
    </source>
</evidence>
<evidence type="ECO:0000313" key="3">
    <source>
        <dbReference type="Proteomes" id="UP000317835"/>
    </source>
</evidence>
<dbReference type="SUPFAM" id="SSF55729">
    <property type="entry name" value="Acyl-CoA N-acyltransferases (Nat)"/>
    <property type="match status" value="1"/>
</dbReference>
<dbReference type="Proteomes" id="UP000317835">
    <property type="component" value="Plasmid pElP_5"/>
</dbReference>